<gene>
    <name evidence="2" type="ORF">WKI71_25700</name>
</gene>
<feature type="region of interest" description="Disordered" evidence="1">
    <location>
        <begin position="34"/>
        <end position="63"/>
    </location>
</feature>
<organism evidence="2 3">
    <name type="scientific">Streptomyces machairae</name>
    <dbReference type="NCBI Taxonomy" id="3134109"/>
    <lineage>
        <taxon>Bacteria</taxon>
        <taxon>Bacillati</taxon>
        <taxon>Actinomycetota</taxon>
        <taxon>Actinomycetes</taxon>
        <taxon>Kitasatosporales</taxon>
        <taxon>Streptomycetaceae</taxon>
        <taxon>Streptomyces</taxon>
    </lineage>
</organism>
<evidence type="ECO:0000313" key="3">
    <source>
        <dbReference type="Proteomes" id="UP001376459"/>
    </source>
</evidence>
<proteinExistence type="predicted"/>
<dbReference type="Proteomes" id="UP001376459">
    <property type="component" value="Unassembled WGS sequence"/>
</dbReference>
<name>A0ABU8UPS6_9ACTN</name>
<evidence type="ECO:0000256" key="1">
    <source>
        <dbReference type="SAM" id="MobiDB-lite"/>
    </source>
</evidence>
<comment type="caution">
    <text evidence="2">The sequence shown here is derived from an EMBL/GenBank/DDBJ whole genome shotgun (WGS) entry which is preliminary data.</text>
</comment>
<accession>A0ABU8UPS6</accession>
<reference evidence="2 3" key="1">
    <citation type="submission" date="2024-03" db="EMBL/GenBank/DDBJ databases">
        <title>Novel Streptomyces species of biotechnological and ecological value are a feature of Machair soil.</title>
        <authorList>
            <person name="Prole J.R."/>
            <person name="Goodfellow M."/>
            <person name="Allenby N."/>
            <person name="Ward A.C."/>
        </authorList>
    </citation>
    <scope>NUCLEOTIDE SEQUENCE [LARGE SCALE GENOMIC DNA]</scope>
    <source>
        <strain evidence="2 3">MS1.AVA.1</strain>
    </source>
</reference>
<protein>
    <submittedName>
        <fullName evidence="2">Uncharacterized protein</fullName>
    </submittedName>
</protein>
<dbReference type="EMBL" id="JBBKAK010000001">
    <property type="protein sequence ID" value="MEJ8670583.1"/>
    <property type="molecule type" value="Genomic_DNA"/>
</dbReference>
<evidence type="ECO:0000313" key="2">
    <source>
        <dbReference type="EMBL" id="MEJ8670583.1"/>
    </source>
</evidence>
<sequence length="102" mass="10580">MKVTFSFGCCLFQRSIIGWTEPVVSLPATYVMGPRPSNDGAPGCPESVPAEEEQAVMSSPPAASAAEHRNALVVVLDVGEVLVVVTVSPGRADPLETALSSP</sequence>
<keyword evidence="3" id="KW-1185">Reference proteome</keyword>